<comment type="caution">
    <text evidence="1">The sequence shown here is derived from an EMBL/GenBank/DDBJ whole genome shotgun (WGS) entry which is preliminary data.</text>
</comment>
<proteinExistence type="predicted"/>
<gene>
    <name evidence="1" type="ORF">DI526_16675</name>
</gene>
<accession>A0A2W5UZI7</accession>
<name>A0A2W5UZI7_9CAUL</name>
<dbReference type="AlphaFoldDB" id="A0A2W5UZI7"/>
<reference evidence="1 2" key="1">
    <citation type="submission" date="2017-08" db="EMBL/GenBank/DDBJ databases">
        <title>Infants hospitalized years apart are colonized by the same room-sourced microbial strains.</title>
        <authorList>
            <person name="Brooks B."/>
            <person name="Olm M.R."/>
            <person name="Firek B.A."/>
            <person name="Baker R."/>
            <person name="Thomas B.C."/>
            <person name="Morowitz M.J."/>
            <person name="Banfield J.F."/>
        </authorList>
    </citation>
    <scope>NUCLEOTIDE SEQUENCE [LARGE SCALE GENOMIC DNA]</scope>
    <source>
        <strain evidence="1">S2_003_000_R2_4</strain>
    </source>
</reference>
<evidence type="ECO:0000313" key="2">
    <source>
        <dbReference type="Proteomes" id="UP000249393"/>
    </source>
</evidence>
<dbReference type="Proteomes" id="UP000249393">
    <property type="component" value="Unassembled WGS sequence"/>
</dbReference>
<sequence>MCDRSDLSDGDVRPLILLLVADEPLREALRFSLETEGYSVTAPSCANSCASCLDCRAAACVIIDDGSVPLPASIPGRSTIVLTSDAQRFRRQGVKDVIVVEKPLLDDALGREVAALLARH</sequence>
<protein>
    <submittedName>
        <fullName evidence="1">Nucleoside transporter</fullName>
    </submittedName>
</protein>
<organism evidence="1 2">
    <name type="scientific">Caulobacter segnis</name>
    <dbReference type="NCBI Taxonomy" id="88688"/>
    <lineage>
        <taxon>Bacteria</taxon>
        <taxon>Pseudomonadati</taxon>
        <taxon>Pseudomonadota</taxon>
        <taxon>Alphaproteobacteria</taxon>
        <taxon>Caulobacterales</taxon>
        <taxon>Caulobacteraceae</taxon>
        <taxon>Caulobacter</taxon>
    </lineage>
</organism>
<dbReference type="RefSeq" id="WP_304280484.1">
    <property type="nucleotide sequence ID" value="NZ_QFQZ01000061.1"/>
</dbReference>
<evidence type="ECO:0000313" key="1">
    <source>
        <dbReference type="EMBL" id="PZR32422.1"/>
    </source>
</evidence>
<dbReference type="EMBL" id="QFQZ01000061">
    <property type="protein sequence ID" value="PZR32422.1"/>
    <property type="molecule type" value="Genomic_DNA"/>
</dbReference>